<dbReference type="Gene3D" id="1.25.40.420">
    <property type="match status" value="1"/>
</dbReference>
<dbReference type="InterPro" id="IPR017096">
    <property type="entry name" value="BTB-kelch_protein"/>
</dbReference>
<dbReference type="Gene3D" id="2.120.10.80">
    <property type="entry name" value="Kelch-type beta propeller"/>
    <property type="match status" value="1"/>
</dbReference>
<reference evidence="4" key="1">
    <citation type="submission" date="2025-08" db="UniProtKB">
        <authorList>
            <consortium name="Ensembl"/>
        </authorList>
    </citation>
    <scope>IDENTIFICATION</scope>
</reference>
<keyword evidence="5" id="KW-1185">Reference proteome</keyword>
<dbReference type="SMART" id="SM00612">
    <property type="entry name" value="Kelch"/>
    <property type="match status" value="4"/>
</dbReference>
<name>A0A8C4R0S6_EPTBU</name>
<organism evidence="4 5">
    <name type="scientific">Eptatretus burgeri</name>
    <name type="common">Inshore hagfish</name>
    <dbReference type="NCBI Taxonomy" id="7764"/>
    <lineage>
        <taxon>Eukaryota</taxon>
        <taxon>Metazoa</taxon>
        <taxon>Chordata</taxon>
        <taxon>Craniata</taxon>
        <taxon>Vertebrata</taxon>
        <taxon>Cyclostomata</taxon>
        <taxon>Myxini</taxon>
        <taxon>Myxiniformes</taxon>
        <taxon>Myxinidae</taxon>
        <taxon>Eptatretinae</taxon>
        <taxon>Eptatretus</taxon>
    </lineage>
</organism>
<keyword evidence="1" id="KW-0880">Kelch repeat</keyword>
<evidence type="ECO:0000313" key="5">
    <source>
        <dbReference type="Proteomes" id="UP000694388"/>
    </source>
</evidence>
<dbReference type="Pfam" id="PF00651">
    <property type="entry name" value="BTB"/>
    <property type="match status" value="1"/>
</dbReference>
<dbReference type="SMART" id="SM00875">
    <property type="entry name" value="BACK"/>
    <property type="match status" value="1"/>
</dbReference>
<sequence length="594" mass="66486">MTSSVGTAIPKGCSHADWLLKRLSSMRDASELTDVMLLAGESSFQCHRPVLAAFSPYFRAMFTCGLSESHSNTVSLPDVPAESLSLLLHYMYSGYLDISTCTVQDVATAAFLFQMDGAFEVCMRFIMDNMDASNCVGILHFARHLGAEDLEDKARIFLHRHFIEACRHDEIMEVTAAQLEKLISCNDLDVHREEPVLDVVLRWAARDHCSRLPHLPSLLHHVRLMVEEVLVSVERSHGERGPPLRYGMEHTEVILCLGNDPSGIRTRSGSCTDASFCLVPSSGKICYIQSPRRGRVLSSVSAGIVCTDGNIVLAGQRQRRHEDPEQSIHLVRYKPKASQAWEQFCSAPYRELYALVQLAGSLYLLGGQAKEKNRYAITASVDRWIPEAATWRPATPLPVPLACHAAVRVRDHLFVMGGWKPQLERPDEEPEVLHNKLFCYDPESNEWSTRASMNFSRHRFGTAILFDEIYIIGGIGCEGEDRGQPRRCLDSVEIYNTEGDYWRFGPALPHPLLSLRPHGTNAVSAHGKVYVCGGFTSPDRHQVIQKDILEFDPWDGVWTCIAQGMPMHDDYDICLVAHLNPRDLLPPPSDLVPG</sequence>
<dbReference type="InterPro" id="IPR006652">
    <property type="entry name" value="Kelch_1"/>
</dbReference>
<protein>
    <submittedName>
        <fullName evidence="4">Kelch repeat and BTB (POZ) domain containing 12</fullName>
    </submittedName>
</protein>
<dbReference type="GeneTree" id="ENSGT00940000156836"/>
<dbReference type="GO" id="GO:0005737">
    <property type="term" value="C:cytoplasm"/>
    <property type="evidence" value="ECO:0007669"/>
    <property type="project" value="UniProtKB-ARBA"/>
</dbReference>
<dbReference type="Pfam" id="PF01344">
    <property type="entry name" value="Kelch_1"/>
    <property type="match status" value="3"/>
</dbReference>
<dbReference type="SUPFAM" id="SSF117281">
    <property type="entry name" value="Kelch motif"/>
    <property type="match status" value="1"/>
</dbReference>
<dbReference type="PANTHER" id="PTHR45632">
    <property type="entry name" value="LD33804P"/>
    <property type="match status" value="1"/>
</dbReference>
<dbReference type="InterPro" id="IPR000210">
    <property type="entry name" value="BTB/POZ_dom"/>
</dbReference>
<dbReference type="Gene3D" id="3.30.710.10">
    <property type="entry name" value="Potassium Channel Kv1.1, Chain A"/>
    <property type="match status" value="1"/>
</dbReference>
<dbReference type="InterPro" id="IPR011705">
    <property type="entry name" value="BACK"/>
</dbReference>
<dbReference type="OMA" id="DYWRDGP"/>
<dbReference type="PANTHER" id="PTHR45632:SF3">
    <property type="entry name" value="KELCH-LIKE PROTEIN 32"/>
    <property type="match status" value="1"/>
</dbReference>
<dbReference type="AlphaFoldDB" id="A0A8C4R0S6"/>
<dbReference type="SUPFAM" id="SSF54695">
    <property type="entry name" value="POZ domain"/>
    <property type="match status" value="1"/>
</dbReference>
<feature type="domain" description="BTB" evidence="3">
    <location>
        <begin position="33"/>
        <end position="100"/>
    </location>
</feature>
<evidence type="ECO:0000256" key="1">
    <source>
        <dbReference type="ARBA" id="ARBA00022441"/>
    </source>
</evidence>
<dbReference type="Ensembl" id="ENSEBUT00000023244.1">
    <property type="protein sequence ID" value="ENSEBUP00000022668.1"/>
    <property type="gene ID" value="ENSEBUG00000013965.1"/>
</dbReference>
<dbReference type="Proteomes" id="UP000694388">
    <property type="component" value="Unplaced"/>
</dbReference>
<dbReference type="PIRSF" id="PIRSF037037">
    <property type="entry name" value="Kelch-like_protein_gigaxonin"/>
    <property type="match status" value="1"/>
</dbReference>
<evidence type="ECO:0000259" key="3">
    <source>
        <dbReference type="PROSITE" id="PS50097"/>
    </source>
</evidence>
<proteinExistence type="predicted"/>
<evidence type="ECO:0000313" key="4">
    <source>
        <dbReference type="Ensembl" id="ENSEBUP00000022668.1"/>
    </source>
</evidence>
<evidence type="ECO:0000256" key="2">
    <source>
        <dbReference type="ARBA" id="ARBA00022737"/>
    </source>
</evidence>
<reference evidence="4" key="2">
    <citation type="submission" date="2025-09" db="UniProtKB">
        <authorList>
            <consortium name="Ensembl"/>
        </authorList>
    </citation>
    <scope>IDENTIFICATION</scope>
</reference>
<dbReference type="InterPro" id="IPR015915">
    <property type="entry name" value="Kelch-typ_b-propeller"/>
</dbReference>
<dbReference type="Pfam" id="PF07707">
    <property type="entry name" value="BACK"/>
    <property type="match status" value="1"/>
</dbReference>
<accession>A0A8C4R0S6</accession>
<dbReference type="SMART" id="SM00225">
    <property type="entry name" value="BTB"/>
    <property type="match status" value="1"/>
</dbReference>
<keyword evidence="2" id="KW-0677">Repeat</keyword>
<dbReference type="PROSITE" id="PS50097">
    <property type="entry name" value="BTB"/>
    <property type="match status" value="1"/>
</dbReference>
<dbReference type="InterPro" id="IPR011333">
    <property type="entry name" value="SKP1/BTB/POZ_sf"/>
</dbReference>